<accession>A0A372M8W7</accession>
<reference evidence="2 3" key="1">
    <citation type="submission" date="2018-08" db="EMBL/GenBank/DDBJ databases">
        <title>Isolation, diversity and antifungal activity of Actinobacteria from wheat.</title>
        <authorList>
            <person name="Han C."/>
        </authorList>
    </citation>
    <scope>NUCLEOTIDE SEQUENCE [LARGE SCALE GENOMIC DNA]</scope>
    <source>
        <strain evidence="2 3">NEAU-YY421</strain>
    </source>
</reference>
<dbReference type="PROSITE" id="PS51186">
    <property type="entry name" value="GNAT"/>
    <property type="match status" value="1"/>
</dbReference>
<dbReference type="Proteomes" id="UP000263094">
    <property type="component" value="Unassembled WGS sequence"/>
</dbReference>
<name>A0A372M8W7_9ACTN</name>
<proteinExistence type="predicted"/>
<dbReference type="OrthoDB" id="4966223at2"/>
<dbReference type="SUPFAM" id="SSF55729">
    <property type="entry name" value="Acyl-CoA N-acyltransferases (Nat)"/>
    <property type="match status" value="1"/>
</dbReference>
<dbReference type="Gene3D" id="3.40.630.30">
    <property type="match status" value="1"/>
</dbReference>
<dbReference type="GO" id="GO:0016747">
    <property type="term" value="F:acyltransferase activity, transferring groups other than amino-acyl groups"/>
    <property type="evidence" value="ECO:0007669"/>
    <property type="project" value="InterPro"/>
</dbReference>
<keyword evidence="3" id="KW-1185">Reference proteome</keyword>
<dbReference type="RefSeq" id="WP_128555678.1">
    <property type="nucleotide sequence ID" value="NZ_QUAK01000057.1"/>
</dbReference>
<comment type="caution">
    <text evidence="2">The sequence shown here is derived from an EMBL/GenBank/DDBJ whole genome shotgun (WGS) entry which is preliminary data.</text>
</comment>
<sequence length="205" mass="21366">MENVVRAWVDGWIVSRGAAPPVVETWGYTIDVGLPGHVGRHVFAGTDDAVREADVREVTGAVTGVGTQLKVFAEPARVVPWLGPGWEPFGSGDYLMTARLVPGGAVAVPDGYRLRTWTAGGVFRCLVTDSGGSFAARGQIAVTGATAVVDQIETDAAHRRRGLGAVVMRTLAAEGAALGAETGVLACTPEGRLLYEAVGWSVRAP</sequence>
<dbReference type="AlphaFoldDB" id="A0A372M8W7"/>
<evidence type="ECO:0000259" key="1">
    <source>
        <dbReference type="PROSITE" id="PS51186"/>
    </source>
</evidence>
<dbReference type="InterPro" id="IPR016181">
    <property type="entry name" value="Acyl_CoA_acyltransferase"/>
</dbReference>
<protein>
    <submittedName>
        <fullName evidence="2">GNAT family N-acetyltransferase</fullName>
    </submittedName>
</protein>
<dbReference type="EMBL" id="QUAK01000057">
    <property type="protein sequence ID" value="RFU86747.1"/>
    <property type="molecule type" value="Genomic_DNA"/>
</dbReference>
<organism evidence="2 3">
    <name type="scientific">Streptomyces triticagri</name>
    <dbReference type="NCBI Taxonomy" id="2293568"/>
    <lineage>
        <taxon>Bacteria</taxon>
        <taxon>Bacillati</taxon>
        <taxon>Actinomycetota</taxon>
        <taxon>Actinomycetes</taxon>
        <taxon>Kitasatosporales</taxon>
        <taxon>Streptomycetaceae</taxon>
        <taxon>Streptomyces</taxon>
    </lineage>
</organism>
<gene>
    <name evidence="2" type="ORF">DY218_10515</name>
</gene>
<feature type="domain" description="N-acetyltransferase" evidence="1">
    <location>
        <begin position="84"/>
        <end position="205"/>
    </location>
</feature>
<keyword evidence="2" id="KW-0808">Transferase</keyword>
<evidence type="ECO:0000313" key="2">
    <source>
        <dbReference type="EMBL" id="RFU86747.1"/>
    </source>
</evidence>
<dbReference type="InterPro" id="IPR000182">
    <property type="entry name" value="GNAT_dom"/>
</dbReference>
<evidence type="ECO:0000313" key="3">
    <source>
        <dbReference type="Proteomes" id="UP000263094"/>
    </source>
</evidence>
<feature type="non-terminal residue" evidence="2">
    <location>
        <position position="205"/>
    </location>
</feature>